<dbReference type="Pfam" id="PF00505">
    <property type="entry name" value="HMG_box"/>
    <property type="match status" value="1"/>
</dbReference>
<dbReference type="SMART" id="SM00398">
    <property type="entry name" value="HMG"/>
    <property type="match status" value="1"/>
</dbReference>
<dbReference type="InterPro" id="IPR009071">
    <property type="entry name" value="HMG_box_dom"/>
</dbReference>
<feature type="coiled-coil region" evidence="4">
    <location>
        <begin position="97"/>
        <end position="124"/>
    </location>
</feature>
<evidence type="ECO:0000256" key="3">
    <source>
        <dbReference type="PROSITE-ProRule" id="PRU00267"/>
    </source>
</evidence>
<protein>
    <recommendedName>
        <fullName evidence="6">HMG box domain-containing protein</fullName>
    </recommendedName>
</protein>
<feature type="region of interest" description="Disordered" evidence="5">
    <location>
        <begin position="1"/>
        <end position="51"/>
    </location>
</feature>
<reference evidence="7" key="1">
    <citation type="submission" date="2021-01" db="EMBL/GenBank/DDBJ databases">
        <authorList>
            <person name="Corre E."/>
            <person name="Pelletier E."/>
            <person name="Niang G."/>
            <person name="Scheremetjew M."/>
            <person name="Finn R."/>
            <person name="Kale V."/>
            <person name="Holt S."/>
            <person name="Cochrane G."/>
            <person name="Meng A."/>
            <person name="Brown T."/>
            <person name="Cohen L."/>
        </authorList>
    </citation>
    <scope>NUCLEOTIDE SEQUENCE</scope>
    <source>
        <strain evidence="7">CCCM811</strain>
    </source>
</reference>
<feature type="compositionally biased region" description="Basic and acidic residues" evidence="5">
    <location>
        <begin position="1"/>
        <end position="11"/>
    </location>
</feature>
<proteinExistence type="predicted"/>
<sequence length="409" mass="45630">MEKNSSQKDAAEGAADPPESASKQPPSANPNARKKRCKRRPKSPSAPKHPTSSFIFFAREMKSFVVAPSDGLAKGELMSILGSKWRDMSHEAKTPWIDLCTADKERYRQELKEYHKERAAGDQQWASQQEPKVMRAGGMWVVANNASNSTPAIHQDQLNLPHGREQPSANNPAYYPHHQPHRNFNQGRLSSACDSFPGTYNHGGAQSNEAHTGMRNQHYTPGFQGFAQKGTPGNYPGKSPTPPQPRSYFVGPPPLQVTGPKTTQVLPPPPLFVPIVASQNRVLPAQTLFAPMVGSQIPTMPQQPLLTLASQNQSFQSTHTTAPSCHEISQVEFQQRLVAPTNCCHQLEEKLRRSQNELMILRSSFDKLRLKEGELHEAVRRLKAENTILLMRLEQTSKNEFFNLNHAPF</sequence>
<evidence type="ECO:0000256" key="1">
    <source>
        <dbReference type="ARBA" id="ARBA00023125"/>
    </source>
</evidence>
<dbReference type="EMBL" id="HBIV01004601">
    <property type="protein sequence ID" value="CAE0648744.1"/>
    <property type="molecule type" value="Transcribed_RNA"/>
</dbReference>
<accession>A0A7S3YDW3</accession>
<feature type="compositionally biased region" description="Basic residues" evidence="5">
    <location>
        <begin position="32"/>
        <end position="42"/>
    </location>
</feature>
<evidence type="ECO:0000256" key="4">
    <source>
        <dbReference type="SAM" id="Coils"/>
    </source>
</evidence>
<gene>
    <name evidence="7" type="ORF">LGLO00237_LOCUS3229</name>
</gene>
<dbReference type="GO" id="GO:0005634">
    <property type="term" value="C:nucleus"/>
    <property type="evidence" value="ECO:0007669"/>
    <property type="project" value="UniProtKB-UniRule"/>
</dbReference>
<feature type="region of interest" description="Disordered" evidence="5">
    <location>
        <begin position="201"/>
        <end position="244"/>
    </location>
</feature>
<dbReference type="PANTHER" id="PTHR46040:SF3">
    <property type="entry name" value="HIGH MOBILITY GROUP PROTEIN 2"/>
    <property type="match status" value="1"/>
</dbReference>
<keyword evidence="1 3" id="KW-0238">DNA-binding</keyword>
<feature type="compositionally biased region" description="Polar residues" evidence="5">
    <location>
        <begin position="204"/>
        <end position="219"/>
    </location>
</feature>
<name>A0A7S3YDW3_9EUKA</name>
<keyword evidence="4" id="KW-0175">Coiled coil</keyword>
<dbReference type="InterPro" id="IPR051965">
    <property type="entry name" value="ChromReg_NeuronalGeneExpr"/>
</dbReference>
<dbReference type="SUPFAM" id="SSF47095">
    <property type="entry name" value="HMG-box"/>
    <property type="match status" value="1"/>
</dbReference>
<keyword evidence="2 3" id="KW-0539">Nucleus</keyword>
<dbReference type="Gene3D" id="1.10.30.10">
    <property type="entry name" value="High mobility group box domain"/>
    <property type="match status" value="1"/>
</dbReference>
<feature type="domain" description="HMG box" evidence="6">
    <location>
        <begin position="47"/>
        <end position="115"/>
    </location>
</feature>
<dbReference type="GO" id="GO:0010468">
    <property type="term" value="P:regulation of gene expression"/>
    <property type="evidence" value="ECO:0007669"/>
    <property type="project" value="TreeGrafter"/>
</dbReference>
<dbReference type="PANTHER" id="PTHR46040">
    <property type="entry name" value="HIGH MOBILITY GROUP PROTEIN 2"/>
    <property type="match status" value="1"/>
</dbReference>
<feature type="DNA-binding region" description="HMG box" evidence="3">
    <location>
        <begin position="47"/>
        <end position="115"/>
    </location>
</feature>
<organism evidence="7">
    <name type="scientific">Lotharella globosa</name>
    <dbReference type="NCBI Taxonomy" id="91324"/>
    <lineage>
        <taxon>Eukaryota</taxon>
        <taxon>Sar</taxon>
        <taxon>Rhizaria</taxon>
        <taxon>Cercozoa</taxon>
        <taxon>Chlorarachniophyceae</taxon>
        <taxon>Lotharella</taxon>
    </lineage>
</organism>
<dbReference type="GO" id="GO:0003677">
    <property type="term" value="F:DNA binding"/>
    <property type="evidence" value="ECO:0007669"/>
    <property type="project" value="UniProtKB-UniRule"/>
</dbReference>
<dbReference type="AlphaFoldDB" id="A0A7S3YDW3"/>
<evidence type="ECO:0000259" key="6">
    <source>
        <dbReference type="PROSITE" id="PS50118"/>
    </source>
</evidence>
<dbReference type="InterPro" id="IPR036910">
    <property type="entry name" value="HMG_box_dom_sf"/>
</dbReference>
<evidence type="ECO:0000256" key="5">
    <source>
        <dbReference type="SAM" id="MobiDB-lite"/>
    </source>
</evidence>
<dbReference type="PROSITE" id="PS50118">
    <property type="entry name" value="HMG_BOX_2"/>
    <property type="match status" value="1"/>
</dbReference>
<evidence type="ECO:0000256" key="2">
    <source>
        <dbReference type="ARBA" id="ARBA00023242"/>
    </source>
</evidence>
<evidence type="ECO:0000313" key="7">
    <source>
        <dbReference type="EMBL" id="CAE0648744.1"/>
    </source>
</evidence>